<dbReference type="AlphaFoldDB" id="A0A1F6V2K9"/>
<comment type="caution">
    <text evidence="2">The sequence shown here is derived from an EMBL/GenBank/DDBJ whole genome shotgun (WGS) entry which is preliminary data.</text>
</comment>
<dbReference type="EMBL" id="MFTO01000009">
    <property type="protein sequence ID" value="OGI64001.1"/>
    <property type="molecule type" value="Genomic_DNA"/>
</dbReference>
<proteinExistence type="predicted"/>
<protein>
    <submittedName>
        <fullName evidence="2">Uncharacterized protein</fullName>
    </submittedName>
</protein>
<keyword evidence="1" id="KW-0472">Membrane</keyword>
<gene>
    <name evidence="2" type="ORF">A2733_01075</name>
</gene>
<organism evidence="2 3">
    <name type="scientific">Candidatus Nomurabacteria bacterium RIFCSPHIGHO2_01_FULL_40_20</name>
    <dbReference type="NCBI Taxonomy" id="1801738"/>
    <lineage>
        <taxon>Bacteria</taxon>
        <taxon>Candidatus Nomuraibacteriota</taxon>
    </lineage>
</organism>
<feature type="transmembrane region" description="Helical" evidence="1">
    <location>
        <begin position="12"/>
        <end position="30"/>
    </location>
</feature>
<evidence type="ECO:0000313" key="2">
    <source>
        <dbReference type="EMBL" id="OGI64001.1"/>
    </source>
</evidence>
<evidence type="ECO:0000256" key="1">
    <source>
        <dbReference type="SAM" id="Phobius"/>
    </source>
</evidence>
<reference evidence="2 3" key="1">
    <citation type="journal article" date="2016" name="Nat. Commun.">
        <title>Thousands of microbial genomes shed light on interconnected biogeochemical processes in an aquifer system.</title>
        <authorList>
            <person name="Anantharaman K."/>
            <person name="Brown C.T."/>
            <person name="Hug L.A."/>
            <person name="Sharon I."/>
            <person name="Castelle C.J."/>
            <person name="Probst A.J."/>
            <person name="Thomas B.C."/>
            <person name="Singh A."/>
            <person name="Wilkins M.J."/>
            <person name="Karaoz U."/>
            <person name="Brodie E.L."/>
            <person name="Williams K.H."/>
            <person name="Hubbard S.S."/>
            <person name="Banfield J.F."/>
        </authorList>
    </citation>
    <scope>NUCLEOTIDE SEQUENCE [LARGE SCALE GENOMIC DNA]</scope>
</reference>
<evidence type="ECO:0000313" key="3">
    <source>
        <dbReference type="Proteomes" id="UP000178985"/>
    </source>
</evidence>
<dbReference type="Proteomes" id="UP000178985">
    <property type="component" value="Unassembled WGS sequence"/>
</dbReference>
<keyword evidence="1" id="KW-1133">Transmembrane helix</keyword>
<sequence>MQNKFFGSKLNTILFLVLIILMVFALKFMLKDKETYLPVLTKDVDKEYKSYVVSGQFSFNYNSKGIIEVGEVKPSEGWYIVWSSQNSKDKIDNKDTEYVSYNTEGNTAGDEMSSSPFGTQTFGKNIYNVRKVQNDVNDSPIFEYSLVLPDKRTILIRPSHGLNVPMTIDLASVKFE</sequence>
<name>A0A1F6V2K9_9BACT</name>
<accession>A0A1F6V2K9</accession>
<keyword evidence="1" id="KW-0812">Transmembrane</keyword>